<dbReference type="GO" id="GO:0000155">
    <property type="term" value="F:phosphorelay sensor kinase activity"/>
    <property type="evidence" value="ECO:0007669"/>
    <property type="project" value="InterPro"/>
</dbReference>
<dbReference type="Gene3D" id="3.30.565.10">
    <property type="entry name" value="Histidine kinase-like ATPase, C-terminal domain"/>
    <property type="match status" value="1"/>
</dbReference>
<dbReference type="EMBL" id="SRHE01000040">
    <property type="protein sequence ID" value="TWW12135.1"/>
    <property type="molecule type" value="Genomic_DNA"/>
</dbReference>
<keyword evidence="8" id="KW-0812">Transmembrane</keyword>
<evidence type="ECO:0000313" key="10">
    <source>
        <dbReference type="EMBL" id="TWW12135.1"/>
    </source>
</evidence>
<reference evidence="10 11" key="2">
    <citation type="submission" date="2019-08" db="EMBL/GenBank/DDBJ databases">
        <authorList>
            <person name="Henke P."/>
        </authorList>
    </citation>
    <scope>NUCLEOTIDE SEQUENCE [LARGE SCALE GENOMIC DNA]</scope>
    <source>
        <strain evidence="10">Phe10_nw2017</strain>
    </source>
</reference>
<evidence type="ECO:0000256" key="3">
    <source>
        <dbReference type="ARBA" id="ARBA00022553"/>
    </source>
</evidence>
<evidence type="ECO:0000259" key="9">
    <source>
        <dbReference type="PROSITE" id="PS50109"/>
    </source>
</evidence>
<dbReference type="SMART" id="SM00387">
    <property type="entry name" value="HATPase_c"/>
    <property type="match status" value="1"/>
</dbReference>
<dbReference type="EC" id="2.7.13.3" evidence="2"/>
<dbReference type="Gene3D" id="3.30.450.20">
    <property type="entry name" value="PAS domain"/>
    <property type="match status" value="1"/>
</dbReference>
<dbReference type="FunFam" id="3.30.565.10:FF:000006">
    <property type="entry name" value="Sensor histidine kinase WalK"/>
    <property type="match status" value="1"/>
</dbReference>
<keyword evidence="7 8" id="KW-0472">Membrane</keyword>
<dbReference type="SMART" id="SM00388">
    <property type="entry name" value="HisKA"/>
    <property type="match status" value="1"/>
</dbReference>
<dbReference type="CDD" id="cd00130">
    <property type="entry name" value="PAS"/>
    <property type="match status" value="1"/>
</dbReference>
<evidence type="ECO:0000256" key="7">
    <source>
        <dbReference type="ARBA" id="ARBA00023136"/>
    </source>
</evidence>
<dbReference type="SUPFAM" id="SSF55785">
    <property type="entry name" value="PYP-like sensor domain (PAS domain)"/>
    <property type="match status" value="1"/>
</dbReference>
<dbReference type="PRINTS" id="PR00344">
    <property type="entry name" value="BCTRLSENSOR"/>
</dbReference>
<evidence type="ECO:0000256" key="5">
    <source>
        <dbReference type="ARBA" id="ARBA00022777"/>
    </source>
</evidence>
<evidence type="ECO:0000256" key="8">
    <source>
        <dbReference type="SAM" id="Phobius"/>
    </source>
</evidence>
<sequence>MSLIRSKLFWKIAGLYVLLSVPAIVGLVAALQTRLYADAVALHEQQLQAVLRESVKRLCDAEDAGSAGEEVLRIRAGLTGGRRVWLSDDRGFDPAGRLQSEFGDAVLASVLRTTAATGTAVRYVRPGWETGEVLATGQRFSMLGADWNLVMTSPSSAAVEASHQMSVLLLKSATAAWLIGALCMGIVAGTIVSPLQVMSRKLHADVRRDDRGDMLLNVSDRGDEVGDVASALYQLEDELQDRIVSLERAGREAGASVDLLTAVLESMIEGVIAIDREQKLVFVNPGARRLLSIGAAIQAGHRLYEAVRIPAFLETVEESLSVGRMRTLEYRASRESSHHLLTVIPILRGPHAGAVIVVRDVSEVRQLEAMRRDFVSGVSHELKTPLTVIQACTETLLSGALEDGEVARRFLCQIEEQAERLLQLILAMLQLARVESGSEILHVEELELGDLAGDVVDAFRAVAENRGVQLMQQGAATLAARADEQAVRTILSNLVDNAIKHTPAGGEVVVELRASADGPTLVVRDTGSGIPEELLGRIFERFYRVEKDRSRERGGSGLGLAIVKHLCQALQASLTVRSRLGEGSEFTVRFPRV</sequence>
<dbReference type="InterPro" id="IPR050351">
    <property type="entry name" value="BphY/WalK/GraS-like"/>
</dbReference>
<dbReference type="InterPro" id="IPR036890">
    <property type="entry name" value="HATPase_C_sf"/>
</dbReference>
<dbReference type="InterPro" id="IPR035965">
    <property type="entry name" value="PAS-like_dom_sf"/>
</dbReference>
<dbReference type="PROSITE" id="PS50109">
    <property type="entry name" value="HIS_KIN"/>
    <property type="match status" value="1"/>
</dbReference>
<gene>
    <name evidence="10" type="ORF">E3A20_03630</name>
</gene>
<reference evidence="10 11" key="1">
    <citation type="submission" date="2019-08" db="EMBL/GenBank/DDBJ databases">
        <title>100 year-old enigma solved: identification of Planctomyces bekefii, the type genus and species of the phylum Planctomycetes.</title>
        <authorList>
            <person name="Svetlana D.N."/>
            <person name="Overmann J."/>
        </authorList>
    </citation>
    <scope>NUCLEOTIDE SEQUENCE [LARGE SCALE GENOMIC DNA]</scope>
    <source>
        <strain evidence="10">Phe10_nw2017</strain>
    </source>
</reference>
<dbReference type="CDD" id="cd00082">
    <property type="entry name" value="HisKA"/>
    <property type="match status" value="1"/>
</dbReference>
<dbReference type="SMART" id="SM00091">
    <property type="entry name" value="PAS"/>
    <property type="match status" value="1"/>
</dbReference>
<evidence type="ECO:0000256" key="6">
    <source>
        <dbReference type="ARBA" id="ARBA00023012"/>
    </source>
</evidence>
<dbReference type="InterPro" id="IPR004358">
    <property type="entry name" value="Sig_transdc_His_kin-like_C"/>
</dbReference>
<comment type="catalytic activity">
    <reaction evidence="1">
        <text>ATP + protein L-histidine = ADP + protein N-phospho-L-histidine.</text>
        <dbReference type="EC" id="2.7.13.3"/>
    </reaction>
</comment>
<evidence type="ECO:0000256" key="1">
    <source>
        <dbReference type="ARBA" id="ARBA00000085"/>
    </source>
</evidence>
<proteinExistence type="predicted"/>
<dbReference type="SUPFAM" id="SSF47384">
    <property type="entry name" value="Homodimeric domain of signal transducing histidine kinase"/>
    <property type="match status" value="1"/>
</dbReference>
<dbReference type="InterPro" id="IPR000014">
    <property type="entry name" value="PAS"/>
</dbReference>
<dbReference type="InterPro" id="IPR005467">
    <property type="entry name" value="His_kinase_dom"/>
</dbReference>
<dbReference type="Gene3D" id="6.10.340.10">
    <property type="match status" value="1"/>
</dbReference>
<dbReference type="InterPro" id="IPR003661">
    <property type="entry name" value="HisK_dim/P_dom"/>
</dbReference>
<dbReference type="CDD" id="cd00075">
    <property type="entry name" value="HATPase"/>
    <property type="match status" value="1"/>
</dbReference>
<comment type="caution">
    <text evidence="10">The sequence shown here is derived from an EMBL/GenBank/DDBJ whole genome shotgun (WGS) entry which is preliminary data.</text>
</comment>
<dbReference type="FunFam" id="1.10.287.130:FF:000001">
    <property type="entry name" value="Two-component sensor histidine kinase"/>
    <property type="match status" value="1"/>
</dbReference>
<keyword evidence="11" id="KW-1185">Reference proteome</keyword>
<keyword evidence="5" id="KW-0418">Kinase</keyword>
<evidence type="ECO:0000313" key="11">
    <source>
        <dbReference type="Proteomes" id="UP000321083"/>
    </source>
</evidence>
<keyword evidence="3" id="KW-0597">Phosphoprotein</keyword>
<dbReference type="GO" id="GO:0016036">
    <property type="term" value="P:cellular response to phosphate starvation"/>
    <property type="evidence" value="ECO:0007669"/>
    <property type="project" value="TreeGrafter"/>
</dbReference>
<feature type="domain" description="Histidine kinase" evidence="9">
    <location>
        <begin position="377"/>
        <end position="593"/>
    </location>
</feature>
<dbReference type="GO" id="GO:0005886">
    <property type="term" value="C:plasma membrane"/>
    <property type="evidence" value="ECO:0007669"/>
    <property type="project" value="TreeGrafter"/>
</dbReference>
<dbReference type="InterPro" id="IPR036097">
    <property type="entry name" value="HisK_dim/P_sf"/>
</dbReference>
<keyword evidence="8" id="KW-1133">Transmembrane helix</keyword>
<accession>A0A5C6MDA1</accession>
<dbReference type="Proteomes" id="UP000321083">
    <property type="component" value="Unassembled WGS sequence"/>
</dbReference>
<evidence type="ECO:0000256" key="4">
    <source>
        <dbReference type="ARBA" id="ARBA00022679"/>
    </source>
</evidence>
<dbReference type="SUPFAM" id="SSF55874">
    <property type="entry name" value="ATPase domain of HSP90 chaperone/DNA topoisomerase II/histidine kinase"/>
    <property type="match status" value="1"/>
</dbReference>
<feature type="transmembrane region" description="Helical" evidence="8">
    <location>
        <begin position="12"/>
        <end position="31"/>
    </location>
</feature>
<organism evidence="10 11">
    <name type="scientific">Planctomyces bekefii</name>
    <dbReference type="NCBI Taxonomy" id="1653850"/>
    <lineage>
        <taxon>Bacteria</taxon>
        <taxon>Pseudomonadati</taxon>
        <taxon>Planctomycetota</taxon>
        <taxon>Planctomycetia</taxon>
        <taxon>Planctomycetales</taxon>
        <taxon>Planctomycetaceae</taxon>
        <taxon>Planctomyces</taxon>
    </lineage>
</organism>
<protein>
    <recommendedName>
        <fullName evidence="2">histidine kinase</fullName>
        <ecNumber evidence="2">2.7.13.3</ecNumber>
    </recommendedName>
</protein>
<dbReference type="Pfam" id="PF02518">
    <property type="entry name" value="HATPase_c"/>
    <property type="match status" value="1"/>
</dbReference>
<name>A0A5C6MDA1_9PLAN</name>
<dbReference type="Gene3D" id="1.10.287.130">
    <property type="match status" value="1"/>
</dbReference>
<dbReference type="InterPro" id="IPR003594">
    <property type="entry name" value="HATPase_dom"/>
</dbReference>
<keyword evidence="6" id="KW-0902">Two-component regulatory system</keyword>
<dbReference type="GO" id="GO:0004721">
    <property type="term" value="F:phosphoprotein phosphatase activity"/>
    <property type="evidence" value="ECO:0007669"/>
    <property type="project" value="TreeGrafter"/>
</dbReference>
<dbReference type="AlphaFoldDB" id="A0A5C6MDA1"/>
<dbReference type="PANTHER" id="PTHR45453">
    <property type="entry name" value="PHOSPHATE REGULON SENSOR PROTEIN PHOR"/>
    <property type="match status" value="1"/>
</dbReference>
<evidence type="ECO:0000256" key="2">
    <source>
        <dbReference type="ARBA" id="ARBA00012438"/>
    </source>
</evidence>
<dbReference type="Pfam" id="PF00512">
    <property type="entry name" value="HisKA"/>
    <property type="match status" value="1"/>
</dbReference>
<dbReference type="PANTHER" id="PTHR45453:SF1">
    <property type="entry name" value="PHOSPHATE REGULON SENSOR PROTEIN PHOR"/>
    <property type="match status" value="1"/>
</dbReference>
<keyword evidence="4" id="KW-0808">Transferase</keyword>